<dbReference type="AlphaFoldDB" id="A0A1S1MV50"/>
<evidence type="ECO:0000313" key="1">
    <source>
        <dbReference type="EMBL" id="OHU90475.1"/>
    </source>
</evidence>
<sequence length="210" mass="24338">MVKQNIADSQQSNLWHNEHERLQFAELVNVFYAREIPLLAKQFSGEQLQRKLLSLPYYVERAARHITQGEVPLQLDSQNGCWLAPQKKTLPQFEQQKNQIFFTQKAKVGLVVPVLICDSGYMQVVMDSLDQVRDNAVHCNQYGWFDSSGVSHQHTFKLYTPTKPLMTAACCGHRWQYEKVVAPRLLSLREMLLASMINWTNVKATKQRHH</sequence>
<reference evidence="1 2" key="1">
    <citation type="submission" date="2016-09" db="EMBL/GenBank/DDBJ databases">
        <title>Pseudoalteromonas amylolytica sp. nov., isolated from the surface seawater.</title>
        <authorList>
            <person name="Wu Y.-H."/>
            <person name="Cheng H."/>
            <person name="Jin X.-B."/>
            <person name="Wang C.-S."/>
            <person name="Xu X.-W."/>
        </authorList>
    </citation>
    <scope>NUCLEOTIDE SEQUENCE [LARGE SCALE GENOMIC DNA]</scope>
    <source>
        <strain evidence="1 2">JW1</strain>
    </source>
</reference>
<proteinExistence type="predicted"/>
<evidence type="ECO:0000313" key="2">
    <source>
        <dbReference type="Proteomes" id="UP000179786"/>
    </source>
</evidence>
<dbReference type="RefSeq" id="WP_070985838.1">
    <property type="nucleotide sequence ID" value="NZ_MKJU01000026.1"/>
</dbReference>
<gene>
    <name evidence="1" type="ORF">BET10_13925</name>
</gene>
<dbReference type="Proteomes" id="UP000179786">
    <property type="component" value="Unassembled WGS sequence"/>
</dbReference>
<keyword evidence="2" id="KW-1185">Reference proteome</keyword>
<protein>
    <submittedName>
        <fullName evidence="1">Uncharacterized protein</fullName>
    </submittedName>
</protein>
<accession>A0A1S1MV50</accession>
<dbReference type="EMBL" id="MKJU01000026">
    <property type="protein sequence ID" value="OHU90475.1"/>
    <property type="molecule type" value="Genomic_DNA"/>
</dbReference>
<name>A0A1S1MV50_9GAMM</name>
<comment type="caution">
    <text evidence="1">The sequence shown here is derived from an EMBL/GenBank/DDBJ whole genome shotgun (WGS) entry which is preliminary data.</text>
</comment>
<organism evidence="1 2">
    <name type="scientific">Pseudoalteromonas amylolytica</name>
    <dbReference type="NCBI Taxonomy" id="1859457"/>
    <lineage>
        <taxon>Bacteria</taxon>
        <taxon>Pseudomonadati</taxon>
        <taxon>Pseudomonadota</taxon>
        <taxon>Gammaproteobacteria</taxon>
        <taxon>Alteromonadales</taxon>
        <taxon>Pseudoalteromonadaceae</taxon>
        <taxon>Pseudoalteromonas</taxon>
    </lineage>
</organism>
<dbReference type="STRING" id="1859457.BET10_13925"/>